<dbReference type="GO" id="GO:0019901">
    <property type="term" value="F:protein kinase binding"/>
    <property type="evidence" value="ECO:0007669"/>
    <property type="project" value="TreeGrafter"/>
</dbReference>
<organism evidence="4 5">
    <name type="scientific">Armadillidium nasatum</name>
    <dbReference type="NCBI Taxonomy" id="96803"/>
    <lineage>
        <taxon>Eukaryota</taxon>
        <taxon>Metazoa</taxon>
        <taxon>Ecdysozoa</taxon>
        <taxon>Arthropoda</taxon>
        <taxon>Crustacea</taxon>
        <taxon>Multicrustacea</taxon>
        <taxon>Malacostraca</taxon>
        <taxon>Eumalacostraca</taxon>
        <taxon>Peracarida</taxon>
        <taxon>Isopoda</taxon>
        <taxon>Oniscidea</taxon>
        <taxon>Crinocheta</taxon>
        <taxon>Armadillidiidae</taxon>
        <taxon>Armadillidium</taxon>
    </lineage>
</organism>
<dbReference type="PANTHER" id="PTHR13292">
    <property type="entry name" value="AUTOPHAGY-RELATED PROTEIN 101"/>
    <property type="match status" value="1"/>
</dbReference>
<dbReference type="GO" id="GO:1990316">
    <property type="term" value="C:Atg1/ULK1 kinase complex"/>
    <property type="evidence" value="ECO:0007669"/>
    <property type="project" value="TreeGrafter"/>
</dbReference>
<dbReference type="Pfam" id="PF07855">
    <property type="entry name" value="ATG101"/>
    <property type="match status" value="1"/>
</dbReference>
<evidence type="ECO:0000256" key="2">
    <source>
        <dbReference type="ARBA" id="ARBA00018874"/>
    </source>
</evidence>
<dbReference type="AlphaFoldDB" id="A0A5N5SHF9"/>
<sequence length="218" mass="25100">MNARSHLIELNVEQRQVDEAILSLFHTLLLHRSTGKFHYKKDDTYAIGSLGIADKQCDFIDFTYVKCNSDGLDSYIKNDIYSFSQAIRSPNTPSTGQITLEFYQKKRARWPFASECTPWEVWNLRINSVAVNNENARQEWREKVGEKLGEHLLQITDLINKSDYTPAPPNLEELDLVYDTRFSDVQPFLFKIYSEAPSLNPSMSNAVKKILKDTLSLT</sequence>
<evidence type="ECO:0000313" key="4">
    <source>
        <dbReference type="EMBL" id="KAB7493703.1"/>
    </source>
</evidence>
<dbReference type="GO" id="GO:0000045">
    <property type="term" value="P:autophagosome assembly"/>
    <property type="evidence" value="ECO:0007669"/>
    <property type="project" value="TreeGrafter"/>
</dbReference>
<name>A0A5N5SHF9_9CRUS</name>
<protein>
    <recommendedName>
        <fullName evidence="2">Autophagy-related protein 101</fullName>
    </recommendedName>
</protein>
<reference evidence="4 5" key="1">
    <citation type="journal article" date="2019" name="PLoS Biol.">
        <title>Sex chromosomes control vertical transmission of feminizing Wolbachia symbionts in an isopod.</title>
        <authorList>
            <person name="Becking T."/>
            <person name="Chebbi M.A."/>
            <person name="Giraud I."/>
            <person name="Moumen B."/>
            <person name="Laverre T."/>
            <person name="Caubet Y."/>
            <person name="Peccoud J."/>
            <person name="Gilbert C."/>
            <person name="Cordaux R."/>
        </authorList>
    </citation>
    <scope>NUCLEOTIDE SEQUENCE [LARGE SCALE GENOMIC DNA]</scope>
    <source>
        <strain evidence="4">ANa2</strain>
        <tissue evidence="4">Whole body excluding digestive tract and cuticle</tissue>
    </source>
</reference>
<dbReference type="PANTHER" id="PTHR13292:SF0">
    <property type="entry name" value="AUTOPHAGY-RELATED PROTEIN 101"/>
    <property type="match status" value="1"/>
</dbReference>
<dbReference type="Proteomes" id="UP000326759">
    <property type="component" value="Unassembled WGS sequence"/>
</dbReference>
<dbReference type="InterPro" id="IPR012445">
    <property type="entry name" value="ATG101"/>
</dbReference>
<dbReference type="GO" id="GO:0000407">
    <property type="term" value="C:phagophore assembly site"/>
    <property type="evidence" value="ECO:0007669"/>
    <property type="project" value="TreeGrafter"/>
</dbReference>
<evidence type="ECO:0000313" key="5">
    <source>
        <dbReference type="Proteomes" id="UP000326759"/>
    </source>
</evidence>
<dbReference type="OrthoDB" id="10259639at2759"/>
<proteinExistence type="inferred from homology"/>
<keyword evidence="5" id="KW-1185">Reference proteome</keyword>
<evidence type="ECO:0000256" key="3">
    <source>
        <dbReference type="ARBA" id="ARBA00023006"/>
    </source>
</evidence>
<accession>A0A5N5SHF9</accession>
<comment type="similarity">
    <text evidence="1">Belongs to the ATG101 family.</text>
</comment>
<dbReference type="EMBL" id="SEYY01025047">
    <property type="protein sequence ID" value="KAB7493703.1"/>
    <property type="molecule type" value="Genomic_DNA"/>
</dbReference>
<keyword evidence="3" id="KW-0072">Autophagy</keyword>
<comment type="caution">
    <text evidence="4">The sequence shown here is derived from an EMBL/GenBank/DDBJ whole genome shotgun (WGS) entry which is preliminary data.</text>
</comment>
<evidence type="ECO:0000256" key="1">
    <source>
        <dbReference type="ARBA" id="ARBA00007130"/>
    </source>
</evidence>
<gene>
    <name evidence="4" type="ORF">Anas_07068</name>
</gene>